<feature type="chain" id="PRO_5007874791" evidence="3">
    <location>
        <begin position="32"/>
        <end position="601"/>
    </location>
</feature>
<feature type="region of interest" description="Disordered" evidence="2">
    <location>
        <begin position="282"/>
        <end position="308"/>
    </location>
</feature>
<feature type="coiled-coil region" evidence="1">
    <location>
        <begin position="462"/>
        <end position="492"/>
    </location>
</feature>
<reference evidence="4" key="1">
    <citation type="journal article" date="2016" name="Nat. Genet.">
        <title>A high-quality carrot genome assembly provides new insights into carotenoid accumulation and asterid genome evolution.</title>
        <authorList>
            <person name="Iorizzo M."/>
            <person name="Ellison S."/>
            <person name="Senalik D."/>
            <person name="Zeng P."/>
            <person name="Satapoomin P."/>
            <person name="Huang J."/>
            <person name="Bowman M."/>
            <person name="Iovene M."/>
            <person name="Sanseverino W."/>
            <person name="Cavagnaro P."/>
            <person name="Yildiz M."/>
            <person name="Macko-Podgorni A."/>
            <person name="Moranska E."/>
            <person name="Grzebelus E."/>
            <person name="Grzebelus D."/>
            <person name="Ashrafi H."/>
            <person name="Zheng Z."/>
            <person name="Cheng S."/>
            <person name="Spooner D."/>
            <person name="Van Deynze A."/>
            <person name="Simon P."/>
        </authorList>
    </citation>
    <scope>NUCLEOTIDE SEQUENCE [LARGE SCALE GENOMIC DNA]</scope>
    <source>
        <tissue evidence="4">Leaf</tissue>
    </source>
</reference>
<proteinExistence type="predicted"/>
<dbReference type="STRING" id="79200.A0A166HTE2"/>
<accession>A0A166HTE2</accession>
<evidence type="ECO:0000256" key="1">
    <source>
        <dbReference type="SAM" id="Coils"/>
    </source>
</evidence>
<dbReference type="PANTHER" id="PTHR33566:SF6">
    <property type="entry name" value="PROTEIN DEFECTIVE IN MERISTEM SILENCING 3"/>
    <property type="match status" value="1"/>
</dbReference>
<sequence length="601" mass="68834">MLAGCIFTGHQTNHLVLILIILLYFPATRDGERRGINQTGPSARVSVLIYLEKKALQGPSPLQIMSAGNTGTPKTERDEAYQLAEAAGDHTKEYEADLQRLGLGVQHREDRIRDLRTQKISLDGSILDLEGSIGKYHESISKPVNKEVDAQSEDETYEKILELEKSAAGLVHQLRTRQGTQVSDSPLVKDVLGFVATLGKVDDSNLSWEKAIVKFPMIFGKPSLPGDYYETKHDLQIKKWNLQILLEDIRREQSMLDQARLHFEVKRQEFVQFLAQSSHRARKKALQGPSPLPIMSAANTGTRKTERDEAYQVAEPAVDDTKKYEADLQKLGLGVKHREDRIRDLSTQKISLDGSILDLQGRIGKYHESISKPVNKEVDAQSEDETYEKILELEKSAAGLVHQLRTRQGTQVSHSPLVKDVLGFVATLGKADDENLSWEQAKVKFPMIFGKLTLLGDYYEIKNELQIKRWNLQILLEDIRREQSMLDQARLNFEVKRQEFVQFLAQSSHRARARKLQERGWQPRWFRKDEEGCYRYVGGYWKRGKKPTGKRFQIYLDRLLIYILPQWMNDPLFCLVSLSRRIVKAESNVPWNCPDIENEVS</sequence>
<dbReference type="EMBL" id="LNRQ01000001">
    <property type="protein sequence ID" value="KZN10371.1"/>
    <property type="molecule type" value="Genomic_DNA"/>
</dbReference>
<evidence type="ECO:0000256" key="2">
    <source>
        <dbReference type="SAM" id="MobiDB-lite"/>
    </source>
</evidence>
<dbReference type="PANTHER" id="PTHR33566">
    <property type="entry name" value="EN/SPM-LIKE TRANSPOSON-RELATED"/>
    <property type="match status" value="1"/>
</dbReference>
<dbReference type="Gramene" id="KZN10371">
    <property type="protein sequence ID" value="KZN10371"/>
    <property type="gene ID" value="DCAR_003027"/>
</dbReference>
<comment type="caution">
    <text evidence="4">The sequence shown here is derived from an EMBL/GenBank/DDBJ whole genome shotgun (WGS) entry which is preliminary data.</text>
</comment>
<organism evidence="4">
    <name type="scientific">Daucus carota subsp. sativus</name>
    <name type="common">Carrot</name>
    <dbReference type="NCBI Taxonomy" id="79200"/>
    <lineage>
        <taxon>Eukaryota</taxon>
        <taxon>Viridiplantae</taxon>
        <taxon>Streptophyta</taxon>
        <taxon>Embryophyta</taxon>
        <taxon>Tracheophyta</taxon>
        <taxon>Spermatophyta</taxon>
        <taxon>Magnoliopsida</taxon>
        <taxon>eudicotyledons</taxon>
        <taxon>Gunneridae</taxon>
        <taxon>Pentapetalae</taxon>
        <taxon>asterids</taxon>
        <taxon>campanulids</taxon>
        <taxon>Apiales</taxon>
        <taxon>Apiaceae</taxon>
        <taxon>Apioideae</taxon>
        <taxon>Scandiceae</taxon>
        <taxon>Daucinae</taxon>
        <taxon>Daucus</taxon>
        <taxon>Daucus sect. Daucus</taxon>
    </lineage>
</organism>
<protein>
    <submittedName>
        <fullName evidence="4">Uncharacterized protein</fullName>
    </submittedName>
</protein>
<feature type="signal peptide" evidence="3">
    <location>
        <begin position="1"/>
        <end position="31"/>
    </location>
</feature>
<keyword evidence="3" id="KW-0732">Signal</keyword>
<keyword evidence="1" id="KW-0175">Coiled coil</keyword>
<evidence type="ECO:0000256" key="3">
    <source>
        <dbReference type="SAM" id="SignalP"/>
    </source>
</evidence>
<name>A0A166HTE2_DAUCS</name>
<gene>
    <name evidence="4" type="ORF">DCAR_003027</name>
</gene>
<evidence type="ECO:0000313" key="4">
    <source>
        <dbReference type="EMBL" id="KZN10371.1"/>
    </source>
</evidence>
<dbReference type="AlphaFoldDB" id="A0A166HTE2"/>